<accession>A0A4R2KR80</accession>
<evidence type="ECO:0000313" key="14">
    <source>
        <dbReference type="Proteomes" id="UP000294980"/>
    </source>
</evidence>
<feature type="domain" description="Ketopantoate reductase C-terminal" evidence="12">
    <location>
        <begin position="175"/>
        <end position="295"/>
    </location>
</feature>
<evidence type="ECO:0000256" key="10">
    <source>
        <dbReference type="RuleBase" id="RU362068"/>
    </source>
</evidence>
<dbReference type="EMBL" id="SLWX01000005">
    <property type="protein sequence ID" value="TCO76174.1"/>
    <property type="molecule type" value="Genomic_DNA"/>
</dbReference>
<evidence type="ECO:0000256" key="8">
    <source>
        <dbReference type="ARBA" id="ARBA00032024"/>
    </source>
</evidence>
<comment type="catalytic activity">
    <reaction evidence="9 10">
        <text>(R)-pantoate + NADP(+) = 2-dehydropantoate + NADPH + H(+)</text>
        <dbReference type="Rhea" id="RHEA:16233"/>
        <dbReference type="ChEBI" id="CHEBI:11561"/>
        <dbReference type="ChEBI" id="CHEBI:15378"/>
        <dbReference type="ChEBI" id="CHEBI:15980"/>
        <dbReference type="ChEBI" id="CHEBI:57783"/>
        <dbReference type="ChEBI" id="CHEBI:58349"/>
        <dbReference type="EC" id="1.1.1.169"/>
    </reaction>
</comment>
<evidence type="ECO:0000256" key="1">
    <source>
        <dbReference type="ARBA" id="ARBA00004994"/>
    </source>
</evidence>
<evidence type="ECO:0000256" key="5">
    <source>
        <dbReference type="ARBA" id="ARBA00022655"/>
    </source>
</evidence>
<dbReference type="GO" id="GO:0005737">
    <property type="term" value="C:cytoplasm"/>
    <property type="evidence" value="ECO:0007669"/>
    <property type="project" value="TreeGrafter"/>
</dbReference>
<dbReference type="GO" id="GO:0008677">
    <property type="term" value="F:2-dehydropantoate 2-reductase activity"/>
    <property type="evidence" value="ECO:0007669"/>
    <property type="project" value="UniProtKB-EC"/>
</dbReference>
<evidence type="ECO:0000256" key="7">
    <source>
        <dbReference type="ARBA" id="ARBA00023002"/>
    </source>
</evidence>
<sequence length="304" mass="32572">MPSDAALRDWHILGAGAIGTLFAHRLANAGCRVVLLSRGDAEARRTLTLDSGGLTRQHTFPMSPPGDPTPIPRLLVSTKAAAVDPAIHSICHRLQAHSTVLVLANGMGFASDLPLGLTAFRGTTTDGAWRHPAGHTVQAGSGTTRIGLPGVAMAPPDWFRDSWGRLRDCQWDNAVETTLWRKLAINCVINPLTAAYRCRNGELASATYRPLLTTLCSEVSAACRAAGRDSVASSLREDVLAVIHSTAQNRSSMLQDVLGGRPTEIDFINGYLIGHPAVTGLELPLNRRLIRAITAGQQLEDTWP</sequence>
<dbReference type="UniPathway" id="UPA00028">
    <property type="reaction ID" value="UER00004"/>
</dbReference>
<dbReference type="Proteomes" id="UP000294980">
    <property type="component" value="Unassembled WGS sequence"/>
</dbReference>
<evidence type="ECO:0000256" key="2">
    <source>
        <dbReference type="ARBA" id="ARBA00007870"/>
    </source>
</evidence>
<comment type="function">
    <text evidence="10">Catalyzes the NADPH-dependent reduction of ketopantoate into pantoic acid.</text>
</comment>
<dbReference type="InterPro" id="IPR050838">
    <property type="entry name" value="Ketopantoate_reductase"/>
</dbReference>
<dbReference type="GO" id="GO:0015940">
    <property type="term" value="P:pantothenate biosynthetic process"/>
    <property type="evidence" value="ECO:0007669"/>
    <property type="project" value="UniProtKB-UniPathway"/>
</dbReference>
<evidence type="ECO:0000256" key="4">
    <source>
        <dbReference type="ARBA" id="ARBA00019465"/>
    </source>
</evidence>
<evidence type="ECO:0000313" key="13">
    <source>
        <dbReference type="EMBL" id="TCO76174.1"/>
    </source>
</evidence>
<keyword evidence="7 10" id="KW-0560">Oxidoreductase</keyword>
<dbReference type="Gene3D" id="3.40.50.720">
    <property type="entry name" value="NAD(P)-binding Rossmann-like Domain"/>
    <property type="match status" value="1"/>
</dbReference>
<dbReference type="GO" id="GO:0050661">
    <property type="term" value="F:NADP binding"/>
    <property type="evidence" value="ECO:0007669"/>
    <property type="project" value="TreeGrafter"/>
</dbReference>
<dbReference type="PANTHER" id="PTHR43765">
    <property type="entry name" value="2-DEHYDROPANTOATE 2-REDUCTASE-RELATED"/>
    <property type="match status" value="1"/>
</dbReference>
<gene>
    <name evidence="13" type="ORF">EV688_105135</name>
</gene>
<proteinExistence type="inferred from homology"/>
<dbReference type="InterPro" id="IPR013328">
    <property type="entry name" value="6PGD_dom2"/>
</dbReference>
<dbReference type="NCBIfam" id="TIGR00745">
    <property type="entry name" value="apbA_panE"/>
    <property type="match status" value="1"/>
</dbReference>
<comment type="caution">
    <text evidence="13">The sequence shown here is derived from an EMBL/GenBank/DDBJ whole genome shotgun (WGS) entry which is preliminary data.</text>
</comment>
<dbReference type="RefSeq" id="WP_162883810.1">
    <property type="nucleotide sequence ID" value="NZ_QQSW01000003.1"/>
</dbReference>
<dbReference type="PANTHER" id="PTHR43765:SF2">
    <property type="entry name" value="2-DEHYDROPANTOATE 2-REDUCTASE"/>
    <property type="match status" value="1"/>
</dbReference>
<evidence type="ECO:0000256" key="6">
    <source>
        <dbReference type="ARBA" id="ARBA00022857"/>
    </source>
</evidence>
<dbReference type="AlphaFoldDB" id="A0A4R2KR80"/>
<dbReference type="InterPro" id="IPR013332">
    <property type="entry name" value="KPR_N"/>
</dbReference>
<dbReference type="Gene3D" id="1.10.1040.10">
    <property type="entry name" value="N-(1-d-carboxylethyl)-l-norvaline Dehydrogenase, domain 2"/>
    <property type="match status" value="1"/>
</dbReference>
<dbReference type="Pfam" id="PF08546">
    <property type="entry name" value="ApbA_C"/>
    <property type="match status" value="1"/>
</dbReference>
<comment type="pathway">
    <text evidence="1 10">Cofactor biosynthesis; (R)-pantothenate biosynthesis; (R)-pantoate from 3-methyl-2-oxobutanoate: step 2/2.</text>
</comment>
<dbReference type="Pfam" id="PF02558">
    <property type="entry name" value="ApbA"/>
    <property type="match status" value="1"/>
</dbReference>
<dbReference type="InterPro" id="IPR013752">
    <property type="entry name" value="KPA_reductase"/>
</dbReference>
<dbReference type="SUPFAM" id="SSF51735">
    <property type="entry name" value="NAD(P)-binding Rossmann-fold domains"/>
    <property type="match status" value="1"/>
</dbReference>
<keyword evidence="14" id="KW-1185">Reference proteome</keyword>
<dbReference type="InterPro" id="IPR036291">
    <property type="entry name" value="NAD(P)-bd_dom_sf"/>
</dbReference>
<reference evidence="13 14" key="1">
    <citation type="submission" date="2019-03" db="EMBL/GenBank/DDBJ databases">
        <title>Genomic Encyclopedia of Type Strains, Phase IV (KMG-IV): sequencing the most valuable type-strain genomes for metagenomic binning, comparative biology and taxonomic classification.</title>
        <authorList>
            <person name="Goeker M."/>
        </authorList>
    </citation>
    <scope>NUCLEOTIDE SEQUENCE [LARGE SCALE GENOMIC DNA]</scope>
    <source>
        <strain evidence="13 14">DSM 23344</strain>
    </source>
</reference>
<dbReference type="InterPro" id="IPR008927">
    <property type="entry name" value="6-PGluconate_DH-like_C_sf"/>
</dbReference>
<evidence type="ECO:0000259" key="12">
    <source>
        <dbReference type="Pfam" id="PF08546"/>
    </source>
</evidence>
<evidence type="ECO:0000256" key="3">
    <source>
        <dbReference type="ARBA" id="ARBA00013014"/>
    </source>
</evidence>
<dbReference type="EC" id="1.1.1.169" evidence="3 10"/>
<comment type="similarity">
    <text evidence="2 10">Belongs to the ketopantoate reductase family.</text>
</comment>
<evidence type="ECO:0000259" key="11">
    <source>
        <dbReference type="Pfam" id="PF02558"/>
    </source>
</evidence>
<keyword evidence="5 10" id="KW-0566">Pantothenate biosynthesis</keyword>
<feature type="domain" description="Ketopantoate reductase N-terminal" evidence="11">
    <location>
        <begin position="10"/>
        <end position="147"/>
    </location>
</feature>
<dbReference type="SUPFAM" id="SSF48179">
    <property type="entry name" value="6-phosphogluconate dehydrogenase C-terminal domain-like"/>
    <property type="match status" value="1"/>
</dbReference>
<name>A0A4R2KR80_9GAMM</name>
<dbReference type="InterPro" id="IPR003710">
    <property type="entry name" value="ApbA"/>
</dbReference>
<organism evidence="13 14">
    <name type="scientific">Chromatocurvus halotolerans</name>
    <dbReference type="NCBI Taxonomy" id="1132028"/>
    <lineage>
        <taxon>Bacteria</taxon>
        <taxon>Pseudomonadati</taxon>
        <taxon>Pseudomonadota</taxon>
        <taxon>Gammaproteobacteria</taxon>
        <taxon>Cellvibrionales</taxon>
        <taxon>Halieaceae</taxon>
        <taxon>Chromatocurvus</taxon>
    </lineage>
</organism>
<evidence type="ECO:0000256" key="9">
    <source>
        <dbReference type="ARBA" id="ARBA00048793"/>
    </source>
</evidence>
<protein>
    <recommendedName>
        <fullName evidence="4 10">2-dehydropantoate 2-reductase</fullName>
        <ecNumber evidence="3 10">1.1.1.169</ecNumber>
    </recommendedName>
    <alternativeName>
        <fullName evidence="8 10">Ketopantoate reductase</fullName>
    </alternativeName>
</protein>
<keyword evidence="6 10" id="KW-0521">NADP</keyword>